<keyword evidence="2" id="KW-1185">Reference proteome</keyword>
<organism evidence="1 2">
    <name type="scientific">Persea americana</name>
    <name type="common">Avocado</name>
    <dbReference type="NCBI Taxonomy" id="3435"/>
    <lineage>
        <taxon>Eukaryota</taxon>
        <taxon>Viridiplantae</taxon>
        <taxon>Streptophyta</taxon>
        <taxon>Embryophyta</taxon>
        <taxon>Tracheophyta</taxon>
        <taxon>Spermatophyta</taxon>
        <taxon>Magnoliopsida</taxon>
        <taxon>Magnoliidae</taxon>
        <taxon>Laurales</taxon>
        <taxon>Lauraceae</taxon>
        <taxon>Persea</taxon>
    </lineage>
</organism>
<reference evidence="1 2" key="1">
    <citation type="journal article" date="2022" name="Hortic Res">
        <title>A haplotype resolved chromosomal level avocado genome allows analysis of novel avocado genes.</title>
        <authorList>
            <person name="Nath O."/>
            <person name="Fletcher S.J."/>
            <person name="Hayward A."/>
            <person name="Shaw L.M."/>
            <person name="Masouleh A.K."/>
            <person name="Furtado A."/>
            <person name="Henry R.J."/>
            <person name="Mitter N."/>
        </authorList>
    </citation>
    <scope>NUCLEOTIDE SEQUENCE [LARGE SCALE GENOMIC DNA]</scope>
    <source>
        <strain evidence="2">cv. Hass</strain>
    </source>
</reference>
<sequence length="77" mass="8563">MEFSNLLNKCSGVVPTRLSRIGRFLSPLSSSATAVGIEGVGCCSYCARFFVKIAETKTRKFQVRRSWNKGRLLNFGN</sequence>
<protein>
    <submittedName>
        <fullName evidence="1">Uncharacterized protein</fullName>
    </submittedName>
</protein>
<gene>
    <name evidence="1" type="ORF">MRB53_002212</name>
</gene>
<accession>A0ACC2MU31</accession>
<name>A0ACC2MU31_PERAE</name>
<dbReference type="EMBL" id="CM056809">
    <property type="protein sequence ID" value="KAJ8649189.1"/>
    <property type="molecule type" value="Genomic_DNA"/>
</dbReference>
<dbReference type="Proteomes" id="UP001234297">
    <property type="component" value="Chromosome 1"/>
</dbReference>
<proteinExistence type="predicted"/>
<comment type="caution">
    <text evidence="1">The sequence shown here is derived from an EMBL/GenBank/DDBJ whole genome shotgun (WGS) entry which is preliminary data.</text>
</comment>
<evidence type="ECO:0000313" key="1">
    <source>
        <dbReference type="EMBL" id="KAJ8649189.1"/>
    </source>
</evidence>
<evidence type="ECO:0000313" key="2">
    <source>
        <dbReference type="Proteomes" id="UP001234297"/>
    </source>
</evidence>